<feature type="domain" description="SLC26A/SulP transporter" evidence="5">
    <location>
        <begin position="38"/>
        <end position="94"/>
    </location>
</feature>
<dbReference type="PANTHER" id="PTHR11814">
    <property type="entry name" value="SULFATE TRANSPORTER"/>
    <property type="match status" value="1"/>
</dbReference>
<comment type="subcellular location">
    <subcellularLocation>
        <location evidence="1">Membrane</location>
        <topology evidence="1">Multi-pass membrane protein</topology>
    </subcellularLocation>
</comment>
<dbReference type="GO" id="GO:0055085">
    <property type="term" value="P:transmembrane transport"/>
    <property type="evidence" value="ECO:0007669"/>
    <property type="project" value="InterPro"/>
</dbReference>
<keyword evidence="2" id="KW-0812">Transmembrane</keyword>
<proteinExistence type="predicted"/>
<dbReference type="SMR" id="A0A8T3ADB3"/>
<name>A0A8T3ADB3_DENNO</name>
<keyword evidence="4" id="KW-0472">Membrane</keyword>
<organism evidence="6 7">
    <name type="scientific">Dendrobium nobile</name>
    <name type="common">Orchid</name>
    <dbReference type="NCBI Taxonomy" id="94219"/>
    <lineage>
        <taxon>Eukaryota</taxon>
        <taxon>Viridiplantae</taxon>
        <taxon>Streptophyta</taxon>
        <taxon>Embryophyta</taxon>
        <taxon>Tracheophyta</taxon>
        <taxon>Spermatophyta</taxon>
        <taxon>Magnoliopsida</taxon>
        <taxon>Liliopsida</taxon>
        <taxon>Asparagales</taxon>
        <taxon>Orchidaceae</taxon>
        <taxon>Epidendroideae</taxon>
        <taxon>Malaxideae</taxon>
        <taxon>Dendrobiinae</taxon>
        <taxon>Dendrobium</taxon>
    </lineage>
</organism>
<dbReference type="InterPro" id="IPR011547">
    <property type="entry name" value="SLC26A/SulP_dom"/>
</dbReference>
<evidence type="ECO:0000313" key="7">
    <source>
        <dbReference type="Proteomes" id="UP000829196"/>
    </source>
</evidence>
<evidence type="ECO:0000313" key="6">
    <source>
        <dbReference type="EMBL" id="KAI0494108.1"/>
    </source>
</evidence>
<dbReference type="OrthoDB" id="786032at2759"/>
<accession>A0A8T3ADB3</accession>
<dbReference type="EMBL" id="JAGYWB010000017">
    <property type="protein sequence ID" value="KAI0494108.1"/>
    <property type="molecule type" value="Genomic_DNA"/>
</dbReference>
<keyword evidence="3" id="KW-1133">Transmembrane helix</keyword>
<dbReference type="AlphaFoldDB" id="A0A8T3ADB3"/>
<evidence type="ECO:0000256" key="4">
    <source>
        <dbReference type="ARBA" id="ARBA00023136"/>
    </source>
</evidence>
<evidence type="ECO:0000256" key="2">
    <source>
        <dbReference type="ARBA" id="ARBA00022692"/>
    </source>
</evidence>
<sequence>MIFYVLTRINQNRSGFYYDISLFSPILSWGREYNLQKFKGDLIAGFTIASLCIPQDIGHAKLANLDPQYGLFLGSSRDLAIGPMAVVSLMLGNLL</sequence>
<dbReference type="Proteomes" id="UP000829196">
    <property type="component" value="Unassembled WGS sequence"/>
</dbReference>
<dbReference type="GO" id="GO:0016020">
    <property type="term" value="C:membrane"/>
    <property type="evidence" value="ECO:0007669"/>
    <property type="project" value="UniProtKB-SubCell"/>
</dbReference>
<dbReference type="Pfam" id="PF00916">
    <property type="entry name" value="Sulfate_transp"/>
    <property type="match status" value="1"/>
</dbReference>
<protein>
    <recommendedName>
        <fullName evidence="5">SLC26A/SulP transporter domain-containing protein</fullName>
    </recommendedName>
</protein>
<reference evidence="6" key="1">
    <citation type="journal article" date="2022" name="Front. Genet.">
        <title>Chromosome-Scale Assembly of the Dendrobium nobile Genome Provides Insights Into the Molecular Mechanism of the Biosynthesis of the Medicinal Active Ingredient of Dendrobium.</title>
        <authorList>
            <person name="Xu Q."/>
            <person name="Niu S.-C."/>
            <person name="Li K.-L."/>
            <person name="Zheng P.-J."/>
            <person name="Zhang X.-J."/>
            <person name="Jia Y."/>
            <person name="Liu Y."/>
            <person name="Niu Y.-X."/>
            <person name="Yu L.-H."/>
            <person name="Chen D.-F."/>
            <person name="Zhang G.-Q."/>
        </authorList>
    </citation>
    <scope>NUCLEOTIDE SEQUENCE</scope>
    <source>
        <tissue evidence="6">Leaf</tissue>
    </source>
</reference>
<evidence type="ECO:0000256" key="3">
    <source>
        <dbReference type="ARBA" id="ARBA00022989"/>
    </source>
</evidence>
<keyword evidence="7" id="KW-1185">Reference proteome</keyword>
<dbReference type="InterPro" id="IPR001902">
    <property type="entry name" value="SLC26A/SulP_fam"/>
</dbReference>
<comment type="caution">
    <text evidence="6">The sequence shown here is derived from an EMBL/GenBank/DDBJ whole genome shotgun (WGS) entry which is preliminary data.</text>
</comment>
<evidence type="ECO:0000259" key="5">
    <source>
        <dbReference type="Pfam" id="PF00916"/>
    </source>
</evidence>
<evidence type="ECO:0000256" key="1">
    <source>
        <dbReference type="ARBA" id="ARBA00004141"/>
    </source>
</evidence>
<gene>
    <name evidence="6" type="ORF">KFK09_024239</name>
</gene>